<evidence type="ECO:0000313" key="3">
    <source>
        <dbReference type="Proteomes" id="UP000608850"/>
    </source>
</evidence>
<dbReference type="RefSeq" id="WP_188877255.1">
    <property type="nucleotide sequence ID" value="NZ_BMOQ01000002.1"/>
</dbReference>
<organism evidence="2 3">
    <name type="scientific">Halarchaeum nitratireducens</name>
    <dbReference type="NCBI Taxonomy" id="489913"/>
    <lineage>
        <taxon>Archaea</taxon>
        <taxon>Methanobacteriati</taxon>
        <taxon>Methanobacteriota</taxon>
        <taxon>Stenosarchaea group</taxon>
        <taxon>Halobacteria</taxon>
        <taxon>Halobacteriales</taxon>
        <taxon>Halobacteriaceae</taxon>
    </lineage>
</organism>
<keyword evidence="3" id="KW-1185">Reference proteome</keyword>
<dbReference type="EMBL" id="BMOQ01000002">
    <property type="protein sequence ID" value="GGN10597.1"/>
    <property type="molecule type" value="Genomic_DNA"/>
</dbReference>
<proteinExistence type="predicted"/>
<keyword evidence="1" id="KW-0812">Transmembrane</keyword>
<gene>
    <name evidence="2" type="ORF">GCM10009021_08060</name>
</gene>
<sequence length="78" mass="7590">MKSSAWNRLPDPPAVPARAAASAVESLLALCAALGVACCALGLLVGTHGAASVGAAGALGSLVVASAYTRTDGDGRRR</sequence>
<evidence type="ECO:0000313" key="2">
    <source>
        <dbReference type="EMBL" id="GGN10597.1"/>
    </source>
</evidence>
<evidence type="ECO:0000256" key="1">
    <source>
        <dbReference type="SAM" id="Phobius"/>
    </source>
</evidence>
<reference evidence="2 3" key="1">
    <citation type="journal article" date="2019" name="Int. J. Syst. Evol. Microbiol.">
        <title>The Global Catalogue of Microorganisms (GCM) 10K type strain sequencing project: providing services to taxonomists for standard genome sequencing and annotation.</title>
        <authorList>
            <consortium name="The Broad Institute Genomics Platform"/>
            <consortium name="The Broad Institute Genome Sequencing Center for Infectious Disease"/>
            <person name="Wu L."/>
            <person name="Ma J."/>
        </authorList>
    </citation>
    <scope>NUCLEOTIDE SEQUENCE [LARGE SCALE GENOMIC DNA]</scope>
    <source>
        <strain evidence="2 3">JCM 16331</strain>
    </source>
</reference>
<dbReference type="Proteomes" id="UP000608850">
    <property type="component" value="Unassembled WGS sequence"/>
</dbReference>
<feature type="transmembrane region" description="Helical" evidence="1">
    <location>
        <begin position="27"/>
        <end position="45"/>
    </location>
</feature>
<protein>
    <submittedName>
        <fullName evidence="2">Uncharacterized protein</fullName>
    </submittedName>
</protein>
<accession>A0A830G8E1</accession>
<dbReference type="AlphaFoldDB" id="A0A830G8E1"/>
<name>A0A830G8E1_9EURY</name>
<keyword evidence="1" id="KW-1133">Transmembrane helix</keyword>
<keyword evidence="1" id="KW-0472">Membrane</keyword>
<comment type="caution">
    <text evidence="2">The sequence shown here is derived from an EMBL/GenBank/DDBJ whole genome shotgun (WGS) entry which is preliminary data.</text>
</comment>
<feature type="transmembrane region" description="Helical" evidence="1">
    <location>
        <begin position="51"/>
        <end position="69"/>
    </location>
</feature>